<name>A0A6A4QYI2_LUPAL</name>
<dbReference type="Proteomes" id="UP000447434">
    <property type="component" value="Chromosome 3"/>
</dbReference>
<proteinExistence type="predicted"/>
<reference evidence="2" key="1">
    <citation type="journal article" date="2020" name="Nat. Commun.">
        <title>Genome sequence of the cluster root forming white lupin.</title>
        <authorList>
            <person name="Hufnagel B."/>
            <person name="Marques A."/>
            <person name="Soriano A."/>
            <person name="Marques L."/>
            <person name="Divol F."/>
            <person name="Doumas P."/>
            <person name="Sallet E."/>
            <person name="Mancinotti D."/>
            <person name="Carrere S."/>
            <person name="Marande W."/>
            <person name="Arribat S."/>
            <person name="Keller J."/>
            <person name="Huneau C."/>
            <person name="Blein T."/>
            <person name="Aime D."/>
            <person name="Laguerre M."/>
            <person name="Taylor J."/>
            <person name="Schubert V."/>
            <person name="Nelson M."/>
            <person name="Geu-Flores F."/>
            <person name="Crespi M."/>
            <person name="Gallardo-Guerrero K."/>
            <person name="Delaux P.-M."/>
            <person name="Salse J."/>
            <person name="Berges H."/>
            <person name="Guyot R."/>
            <person name="Gouzy J."/>
            <person name="Peret B."/>
        </authorList>
    </citation>
    <scope>NUCLEOTIDE SEQUENCE [LARGE SCALE GENOMIC DNA]</scope>
    <source>
        <strain evidence="2">cv. Amiga</strain>
    </source>
</reference>
<evidence type="ECO:0000313" key="2">
    <source>
        <dbReference type="Proteomes" id="UP000447434"/>
    </source>
</evidence>
<organism evidence="1 2">
    <name type="scientific">Lupinus albus</name>
    <name type="common">White lupine</name>
    <name type="synonym">Lupinus termis</name>
    <dbReference type="NCBI Taxonomy" id="3870"/>
    <lineage>
        <taxon>Eukaryota</taxon>
        <taxon>Viridiplantae</taxon>
        <taxon>Streptophyta</taxon>
        <taxon>Embryophyta</taxon>
        <taxon>Tracheophyta</taxon>
        <taxon>Spermatophyta</taxon>
        <taxon>Magnoliopsida</taxon>
        <taxon>eudicotyledons</taxon>
        <taxon>Gunneridae</taxon>
        <taxon>Pentapetalae</taxon>
        <taxon>rosids</taxon>
        <taxon>fabids</taxon>
        <taxon>Fabales</taxon>
        <taxon>Fabaceae</taxon>
        <taxon>Papilionoideae</taxon>
        <taxon>50 kb inversion clade</taxon>
        <taxon>genistoids sensu lato</taxon>
        <taxon>core genistoids</taxon>
        <taxon>Genisteae</taxon>
        <taxon>Lupinus</taxon>
    </lineage>
</organism>
<evidence type="ECO:0000313" key="1">
    <source>
        <dbReference type="EMBL" id="KAE9618044.1"/>
    </source>
</evidence>
<protein>
    <submittedName>
        <fullName evidence="1">Uncharacterized protein</fullName>
    </submittedName>
</protein>
<keyword evidence="2" id="KW-1185">Reference proteome</keyword>
<comment type="caution">
    <text evidence="1">The sequence shown here is derived from an EMBL/GenBank/DDBJ whole genome shotgun (WGS) entry which is preliminary data.</text>
</comment>
<sequence>MDFFYRLGKKNQGCHFFSQTLSLSLSLHHKPKLIPTCCCLSHIFLHLYPTTHVIDYVCRVKKTKTEIPSSTTLSPPTPYIKVHEKKIR</sequence>
<dbReference type="EMBL" id="WOCE01000003">
    <property type="protein sequence ID" value="KAE9618044.1"/>
    <property type="molecule type" value="Genomic_DNA"/>
</dbReference>
<accession>A0A6A4QYI2</accession>
<gene>
    <name evidence="1" type="ORF">Lalb_Chr03g0041961</name>
</gene>
<dbReference type="AlphaFoldDB" id="A0A6A4QYI2"/>